<name>A0ACC2P8W9_9HYME</name>
<comment type="caution">
    <text evidence="1">The sequence shown here is derived from an EMBL/GenBank/DDBJ whole genome shotgun (WGS) entry which is preliminary data.</text>
</comment>
<accession>A0ACC2P8W9</accession>
<gene>
    <name evidence="1" type="ORF">QAD02_014012</name>
</gene>
<dbReference type="EMBL" id="CM056742">
    <property type="protein sequence ID" value="KAJ8678225.1"/>
    <property type="molecule type" value="Genomic_DNA"/>
</dbReference>
<reference evidence="1" key="1">
    <citation type="submission" date="2023-04" db="EMBL/GenBank/DDBJ databases">
        <title>A chromosome-level genome assembly of the parasitoid wasp Eretmocerus hayati.</title>
        <authorList>
            <person name="Zhong Y."/>
            <person name="Liu S."/>
            <person name="Liu Y."/>
        </authorList>
    </citation>
    <scope>NUCLEOTIDE SEQUENCE</scope>
    <source>
        <strain evidence="1">ZJU_SS_LIU_2023</strain>
    </source>
</reference>
<proteinExistence type="predicted"/>
<protein>
    <submittedName>
        <fullName evidence="1">Uncharacterized protein</fullName>
    </submittedName>
</protein>
<dbReference type="Proteomes" id="UP001239111">
    <property type="component" value="Chromosome 2"/>
</dbReference>
<evidence type="ECO:0000313" key="2">
    <source>
        <dbReference type="Proteomes" id="UP001239111"/>
    </source>
</evidence>
<sequence>MVIVQLASKEMSPDGQLRMILYLLNNLNLLGMKIEGDSLTVEERYPEECMLLSTESYTSEVARAGAHSKLKRKRECCSKIPRHTYRFIEKSYNVIIELERKAEFIMEI</sequence>
<evidence type="ECO:0000313" key="1">
    <source>
        <dbReference type="EMBL" id="KAJ8678225.1"/>
    </source>
</evidence>
<keyword evidence="2" id="KW-1185">Reference proteome</keyword>
<organism evidence="1 2">
    <name type="scientific">Eretmocerus hayati</name>
    <dbReference type="NCBI Taxonomy" id="131215"/>
    <lineage>
        <taxon>Eukaryota</taxon>
        <taxon>Metazoa</taxon>
        <taxon>Ecdysozoa</taxon>
        <taxon>Arthropoda</taxon>
        <taxon>Hexapoda</taxon>
        <taxon>Insecta</taxon>
        <taxon>Pterygota</taxon>
        <taxon>Neoptera</taxon>
        <taxon>Endopterygota</taxon>
        <taxon>Hymenoptera</taxon>
        <taxon>Apocrita</taxon>
        <taxon>Proctotrupomorpha</taxon>
        <taxon>Chalcidoidea</taxon>
        <taxon>Aphelinidae</taxon>
        <taxon>Aphelininae</taxon>
        <taxon>Eretmocerus</taxon>
    </lineage>
</organism>